<keyword evidence="9" id="KW-1185">Reference proteome</keyword>
<accession>A0ABS7DKT6</accession>
<evidence type="ECO:0000256" key="3">
    <source>
        <dbReference type="ARBA" id="ARBA00022692"/>
    </source>
</evidence>
<feature type="transmembrane region" description="Helical" evidence="6">
    <location>
        <begin position="331"/>
        <end position="354"/>
    </location>
</feature>
<dbReference type="InterPro" id="IPR036259">
    <property type="entry name" value="MFS_trans_sf"/>
</dbReference>
<feature type="transmembrane region" description="Helical" evidence="6">
    <location>
        <begin position="273"/>
        <end position="291"/>
    </location>
</feature>
<proteinExistence type="predicted"/>
<keyword evidence="4 6" id="KW-1133">Transmembrane helix</keyword>
<dbReference type="PANTHER" id="PTHR23518:SF2">
    <property type="entry name" value="MAJOR FACILITATOR SUPERFAMILY TRANSPORTER"/>
    <property type="match status" value="1"/>
</dbReference>
<evidence type="ECO:0000256" key="1">
    <source>
        <dbReference type="ARBA" id="ARBA00004651"/>
    </source>
</evidence>
<evidence type="ECO:0000256" key="5">
    <source>
        <dbReference type="ARBA" id="ARBA00023136"/>
    </source>
</evidence>
<feature type="transmembrane region" description="Helical" evidence="6">
    <location>
        <begin position="6"/>
        <end position="23"/>
    </location>
</feature>
<dbReference type="SUPFAM" id="SSF103473">
    <property type="entry name" value="MFS general substrate transporter"/>
    <property type="match status" value="1"/>
</dbReference>
<dbReference type="CDD" id="cd17370">
    <property type="entry name" value="MFS_MJ1317_like"/>
    <property type="match status" value="1"/>
</dbReference>
<name>A0ABS7DKT6_9FIRM</name>
<feature type="transmembrane region" description="Helical" evidence="6">
    <location>
        <begin position="297"/>
        <end position="319"/>
    </location>
</feature>
<reference evidence="8 9" key="1">
    <citation type="submission" date="2021-03" db="EMBL/GenBank/DDBJ databases">
        <title>Caproiciproducens sp. nov. isolated from feces of cow.</title>
        <authorList>
            <person name="Choi J.-Y."/>
        </authorList>
    </citation>
    <scope>NUCLEOTIDE SEQUENCE [LARGE SCALE GENOMIC DNA]</scope>
    <source>
        <strain evidence="8 9">AGMB10547</strain>
    </source>
</reference>
<keyword evidence="2" id="KW-0813">Transport</keyword>
<dbReference type="InterPro" id="IPR011701">
    <property type="entry name" value="MFS"/>
</dbReference>
<protein>
    <submittedName>
        <fullName evidence="8">MFS transporter</fullName>
    </submittedName>
</protein>
<comment type="subcellular location">
    <subcellularLocation>
        <location evidence="1">Cell membrane</location>
        <topology evidence="1">Multi-pass membrane protein</topology>
    </subcellularLocation>
</comment>
<evidence type="ECO:0000256" key="2">
    <source>
        <dbReference type="ARBA" id="ARBA00022448"/>
    </source>
</evidence>
<dbReference type="Pfam" id="PF07690">
    <property type="entry name" value="MFS_1"/>
    <property type="match status" value="1"/>
</dbReference>
<dbReference type="EMBL" id="JAGFNZ010000001">
    <property type="protein sequence ID" value="MBW7571716.1"/>
    <property type="molecule type" value="Genomic_DNA"/>
</dbReference>
<feature type="transmembrane region" description="Helical" evidence="6">
    <location>
        <begin position="86"/>
        <end position="107"/>
    </location>
</feature>
<comment type="caution">
    <text evidence="8">The sequence shown here is derived from an EMBL/GenBank/DDBJ whole genome shotgun (WGS) entry which is preliminary data.</text>
</comment>
<dbReference type="PROSITE" id="PS50850">
    <property type="entry name" value="MFS"/>
    <property type="match status" value="1"/>
</dbReference>
<evidence type="ECO:0000256" key="6">
    <source>
        <dbReference type="SAM" id="Phobius"/>
    </source>
</evidence>
<dbReference type="RefSeq" id="WP_219964103.1">
    <property type="nucleotide sequence ID" value="NZ_JAGFNZ010000001.1"/>
</dbReference>
<dbReference type="InterPro" id="IPR020846">
    <property type="entry name" value="MFS_dom"/>
</dbReference>
<evidence type="ECO:0000313" key="9">
    <source>
        <dbReference type="Proteomes" id="UP000719942"/>
    </source>
</evidence>
<dbReference type="PANTHER" id="PTHR23518">
    <property type="entry name" value="C-METHYLTRANSFERASE"/>
    <property type="match status" value="1"/>
</dbReference>
<organism evidence="8 9">
    <name type="scientific">Caproiciproducens faecalis</name>
    <dbReference type="NCBI Taxonomy" id="2820301"/>
    <lineage>
        <taxon>Bacteria</taxon>
        <taxon>Bacillati</taxon>
        <taxon>Bacillota</taxon>
        <taxon>Clostridia</taxon>
        <taxon>Eubacteriales</taxon>
        <taxon>Acutalibacteraceae</taxon>
        <taxon>Caproiciproducens</taxon>
    </lineage>
</organism>
<evidence type="ECO:0000313" key="8">
    <source>
        <dbReference type="EMBL" id="MBW7571716.1"/>
    </source>
</evidence>
<feature type="transmembrane region" description="Helical" evidence="6">
    <location>
        <begin position="360"/>
        <end position="381"/>
    </location>
</feature>
<feature type="transmembrane region" description="Helical" evidence="6">
    <location>
        <begin position="164"/>
        <end position="185"/>
    </location>
</feature>
<keyword evidence="3 6" id="KW-0812">Transmembrane</keyword>
<feature type="domain" description="Major facilitator superfamily (MFS) profile" evidence="7">
    <location>
        <begin position="9"/>
        <end position="385"/>
    </location>
</feature>
<dbReference type="Gene3D" id="1.20.1250.20">
    <property type="entry name" value="MFS general substrate transporter like domains"/>
    <property type="match status" value="2"/>
</dbReference>
<gene>
    <name evidence="8" type="ORF">J5W02_02715</name>
</gene>
<feature type="transmembrane region" description="Helical" evidence="6">
    <location>
        <begin position="211"/>
        <end position="231"/>
    </location>
</feature>
<feature type="transmembrane region" description="Helical" evidence="6">
    <location>
        <begin position="141"/>
        <end position="158"/>
    </location>
</feature>
<evidence type="ECO:0000256" key="4">
    <source>
        <dbReference type="ARBA" id="ARBA00022989"/>
    </source>
</evidence>
<keyword evidence="5 6" id="KW-0472">Membrane</keyword>
<sequence length="389" mass="41477">MKQKKVVSNIVLIGLVSLFVDMSTEMVYPLVPLFLTATLGASPAIVGIIEGIAESIASLLKVFSGYIGDVHHNKKRLTFIGYSTSVLYKVFLLLAASWPGVLLARVIDRTGKGIRTAPRDALVAQSSDGKKLGGAFGLHKMLDMAGSSLGALLAYFFVAANVGFHQAFLLSIIPAVIGILIIFSVREDKNGVTASEKLTLKGLKLDRKLKMYLAVIFVFCLGNSSNTFLLLKAQKQGFSASQVMLLYLIFNVAASVLAIPSGKLSDKFGRSRILVPGYLIYGLVYLGFAFLSAKSTILVLFIAYGAYTAFISGAERAFIAENAPTGLKGTVLGIYGMLQGVGLLLSSIIAGFLWDRINSGAPFLFGGVLGIISAVLIEITLGRNNSVTE</sequence>
<feature type="transmembrane region" description="Helical" evidence="6">
    <location>
        <begin position="243"/>
        <end position="261"/>
    </location>
</feature>
<evidence type="ECO:0000259" key="7">
    <source>
        <dbReference type="PROSITE" id="PS50850"/>
    </source>
</evidence>
<dbReference type="Proteomes" id="UP000719942">
    <property type="component" value="Unassembled WGS sequence"/>
</dbReference>